<evidence type="ECO:0000256" key="4">
    <source>
        <dbReference type="ARBA" id="ARBA00022692"/>
    </source>
</evidence>
<protein>
    <recommendedName>
        <fullName evidence="11">Gustatory receptor</fullName>
    </recommendedName>
</protein>
<dbReference type="EMBL" id="BLKM01000457">
    <property type="protein sequence ID" value="GFG33869.1"/>
    <property type="molecule type" value="Genomic_DNA"/>
</dbReference>
<feature type="transmembrane region" description="Helical" evidence="8">
    <location>
        <begin position="168"/>
        <end position="187"/>
    </location>
</feature>
<keyword evidence="4 8" id="KW-0812">Transmembrane</keyword>
<evidence type="ECO:0000256" key="5">
    <source>
        <dbReference type="ARBA" id="ARBA00022989"/>
    </source>
</evidence>
<keyword evidence="5 8" id="KW-1133">Transmembrane helix</keyword>
<keyword evidence="7" id="KW-0675">Receptor</keyword>
<feature type="transmembrane region" description="Helical" evidence="8">
    <location>
        <begin position="12"/>
        <end position="36"/>
    </location>
</feature>
<comment type="subcellular location">
    <subcellularLocation>
        <location evidence="1">Cell membrane</location>
        <topology evidence="1">Multi-pass membrane protein</topology>
    </subcellularLocation>
</comment>
<dbReference type="GO" id="GO:0005886">
    <property type="term" value="C:plasma membrane"/>
    <property type="evidence" value="ECO:0007669"/>
    <property type="project" value="UniProtKB-SubCell"/>
</dbReference>
<evidence type="ECO:0000313" key="9">
    <source>
        <dbReference type="EMBL" id="GFG33869.1"/>
    </source>
</evidence>
<keyword evidence="3" id="KW-1003">Cell membrane</keyword>
<comment type="similarity">
    <text evidence="2">Belongs to the insect chemoreceptor superfamily. Gustatory receptor (GR) family. Gr5a subfamily.</text>
</comment>
<keyword evidence="10" id="KW-1185">Reference proteome</keyword>
<dbReference type="Proteomes" id="UP000502823">
    <property type="component" value="Unassembled WGS sequence"/>
</dbReference>
<keyword evidence="6 8" id="KW-0472">Membrane</keyword>
<sequence>FTWRSLRVLYSTVMIVTLLISLGFSFSRFFIVGLTFTTSGSLMFYTTTLACGTLFLKLGTKWAKLALLWQRTEQSQMRYGYPKNLRLKIRTLTVIILSLALVEHLLSTANRMYIASQCSAGGFDLVRRYIVVTHRHVFGVIRYSAVMAVFTSVVDITAFFYWSYADVFVMLISIALASRFRLLNSYLKQAKGKVRSEDFWRSAREDYNSLSRLASSVDSCVSSIVLLCFATDLFFICQQLLNSMNHYVSTIQTMYFYLSFGYLLLRTIAMALSAASVYDESRVAKDVLYAVPAHNYQVEVHRFLVQVATDNIALTGLNFFPVTRTVLLTVSTVDVIRALYKLFFTVCVCTAAVVHKVFPFAKHLHVAELYTEHHNVDVLCH</sequence>
<dbReference type="GO" id="GO:0008527">
    <property type="term" value="F:taste receptor activity"/>
    <property type="evidence" value="ECO:0007669"/>
    <property type="project" value="InterPro"/>
</dbReference>
<accession>A0A6L2PMP7</accession>
<proteinExistence type="inferred from homology"/>
<evidence type="ECO:0000256" key="8">
    <source>
        <dbReference type="SAM" id="Phobius"/>
    </source>
</evidence>
<gene>
    <name evidence="9" type="ORF">Cfor_11512</name>
</gene>
<dbReference type="AlphaFoldDB" id="A0A6L2PMP7"/>
<feature type="transmembrane region" description="Helical" evidence="8">
    <location>
        <begin position="143"/>
        <end position="162"/>
    </location>
</feature>
<dbReference type="InParanoid" id="A0A6L2PMP7"/>
<feature type="non-terminal residue" evidence="9">
    <location>
        <position position="1"/>
    </location>
</feature>
<evidence type="ECO:0000313" key="10">
    <source>
        <dbReference type="Proteomes" id="UP000502823"/>
    </source>
</evidence>
<dbReference type="GO" id="GO:0050916">
    <property type="term" value="P:sensory perception of sweet taste"/>
    <property type="evidence" value="ECO:0007669"/>
    <property type="project" value="UniProtKB-ARBA"/>
</dbReference>
<feature type="transmembrane region" description="Helical" evidence="8">
    <location>
        <begin position="253"/>
        <end position="275"/>
    </location>
</feature>
<evidence type="ECO:0000256" key="7">
    <source>
        <dbReference type="ARBA" id="ARBA00023170"/>
    </source>
</evidence>
<name>A0A6L2PMP7_COPFO</name>
<reference evidence="10" key="1">
    <citation type="submission" date="2020-01" db="EMBL/GenBank/DDBJ databases">
        <title>Draft genome sequence of the Termite Coptotermes fromosanus.</title>
        <authorList>
            <person name="Itakura S."/>
            <person name="Yosikawa Y."/>
            <person name="Umezawa K."/>
        </authorList>
    </citation>
    <scope>NUCLEOTIDE SEQUENCE [LARGE SCALE GENOMIC DNA]</scope>
</reference>
<evidence type="ECO:0000256" key="1">
    <source>
        <dbReference type="ARBA" id="ARBA00004651"/>
    </source>
</evidence>
<comment type="caution">
    <text evidence="9">The sequence shown here is derived from an EMBL/GenBank/DDBJ whole genome shotgun (WGS) entry which is preliminary data.</text>
</comment>
<evidence type="ECO:0008006" key="11">
    <source>
        <dbReference type="Google" id="ProtNLM"/>
    </source>
</evidence>
<dbReference type="PANTHER" id="PTHR21421:SF29">
    <property type="entry name" value="GUSTATORY RECEPTOR 5A FOR TREHALOSE-RELATED"/>
    <property type="match status" value="1"/>
</dbReference>
<dbReference type="InterPro" id="IPR009318">
    <property type="entry name" value="Gustatory_rcpt"/>
</dbReference>
<organism evidence="9 10">
    <name type="scientific">Coptotermes formosanus</name>
    <name type="common">Formosan subterranean termite</name>
    <dbReference type="NCBI Taxonomy" id="36987"/>
    <lineage>
        <taxon>Eukaryota</taxon>
        <taxon>Metazoa</taxon>
        <taxon>Ecdysozoa</taxon>
        <taxon>Arthropoda</taxon>
        <taxon>Hexapoda</taxon>
        <taxon>Insecta</taxon>
        <taxon>Pterygota</taxon>
        <taxon>Neoptera</taxon>
        <taxon>Polyneoptera</taxon>
        <taxon>Dictyoptera</taxon>
        <taxon>Blattodea</taxon>
        <taxon>Blattoidea</taxon>
        <taxon>Termitoidae</taxon>
        <taxon>Rhinotermitidae</taxon>
        <taxon>Coptotermes</taxon>
    </lineage>
</organism>
<evidence type="ECO:0000256" key="3">
    <source>
        <dbReference type="ARBA" id="ARBA00022475"/>
    </source>
</evidence>
<evidence type="ECO:0000256" key="6">
    <source>
        <dbReference type="ARBA" id="ARBA00023136"/>
    </source>
</evidence>
<dbReference type="OrthoDB" id="5800391at2759"/>
<dbReference type="Pfam" id="PF06151">
    <property type="entry name" value="Trehalose_recp"/>
    <property type="match status" value="1"/>
</dbReference>
<evidence type="ECO:0000256" key="2">
    <source>
        <dbReference type="ARBA" id="ARBA00005327"/>
    </source>
</evidence>
<dbReference type="PANTHER" id="PTHR21421">
    <property type="entry name" value="GUSTATORY RECEPTOR"/>
    <property type="match status" value="1"/>
</dbReference>
<feature type="transmembrane region" description="Helical" evidence="8">
    <location>
        <begin position="220"/>
        <end position="241"/>
    </location>
</feature>
<dbReference type="FunCoup" id="A0A6L2PMP7">
    <property type="interactions" value="64"/>
</dbReference>
<dbReference type="PIRSF" id="PIRSF038981">
    <property type="entry name" value="GRP"/>
    <property type="match status" value="1"/>
</dbReference>
<feature type="transmembrane region" description="Helical" evidence="8">
    <location>
        <begin position="42"/>
        <end position="60"/>
    </location>
</feature>